<dbReference type="PANTHER" id="PTHR10877:SF196">
    <property type="entry name" value="POLYCYSTIN-2-LIKE PROTEIN 1"/>
    <property type="match status" value="1"/>
</dbReference>
<dbReference type="InterPro" id="IPR046791">
    <property type="entry name" value="Polycystin_dom"/>
</dbReference>
<dbReference type="Pfam" id="PF20519">
    <property type="entry name" value="Polycystin_dom"/>
    <property type="match status" value="1"/>
</dbReference>
<dbReference type="PRINTS" id="PR01433">
    <property type="entry name" value="POLYCYSTIN2"/>
</dbReference>
<protein>
    <submittedName>
        <fullName evidence="11">Uncharacterized protein</fullName>
    </submittedName>
</protein>
<dbReference type="EMBL" id="JAHRIO010051440">
    <property type="protein sequence ID" value="MEQ2175415.1"/>
    <property type="molecule type" value="Genomic_DNA"/>
</dbReference>
<gene>
    <name evidence="11" type="ORF">GOODEAATRI_017757</name>
</gene>
<evidence type="ECO:0000256" key="2">
    <source>
        <dbReference type="ARBA" id="ARBA00007200"/>
    </source>
</evidence>
<dbReference type="SUPFAM" id="SSF81324">
    <property type="entry name" value="Voltage-gated potassium channels"/>
    <property type="match status" value="1"/>
</dbReference>
<evidence type="ECO:0000256" key="4">
    <source>
        <dbReference type="ARBA" id="ARBA00022989"/>
    </source>
</evidence>
<organism evidence="11 12">
    <name type="scientific">Goodea atripinnis</name>
    <dbReference type="NCBI Taxonomy" id="208336"/>
    <lineage>
        <taxon>Eukaryota</taxon>
        <taxon>Metazoa</taxon>
        <taxon>Chordata</taxon>
        <taxon>Craniata</taxon>
        <taxon>Vertebrata</taxon>
        <taxon>Euteleostomi</taxon>
        <taxon>Actinopterygii</taxon>
        <taxon>Neopterygii</taxon>
        <taxon>Teleostei</taxon>
        <taxon>Neoteleostei</taxon>
        <taxon>Acanthomorphata</taxon>
        <taxon>Ovalentaria</taxon>
        <taxon>Atherinomorphae</taxon>
        <taxon>Cyprinodontiformes</taxon>
        <taxon>Goodeidae</taxon>
        <taxon>Goodea</taxon>
    </lineage>
</organism>
<dbReference type="PANTHER" id="PTHR10877">
    <property type="entry name" value="POLYCYSTIN FAMILY MEMBER"/>
    <property type="match status" value="1"/>
</dbReference>
<keyword evidence="6" id="KW-0325">Glycoprotein</keyword>
<keyword evidence="4 8" id="KW-1133">Transmembrane helix</keyword>
<accession>A0ABV0NVH7</accession>
<comment type="caution">
    <text evidence="11">The sequence shown here is derived from an EMBL/GenBank/DDBJ whole genome shotgun (WGS) entry which is preliminary data.</text>
</comment>
<keyword evidence="5 8" id="KW-0472">Membrane</keyword>
<evidence type="ECO:0000259" key="10">
    <source>
        <dbReference type="Pfam" id="PF20519"/>
    </source>
</evidence>
<comment type="similarity">
    <text evidence="2">Belongs to the polycystin family.</text>
</comment>
<feature type="transmembrane region" description="Helical" evidence="8">
    <location>
        <begin position="180"/>
        <end position="198"/>
    </location>
</feature>
<evidence type="ECO:0000259" key="9">
    <source>
        <dbReference type="Pfam" id="PF08016"/>
    </source>
</evidence>
<comment type="subcellular location">
    <subcellularLocation>
        <location evidence="1">Cell projection</location>
        <location evidence="1">Cilium membrane</location>
        <topology evidence="1">Multi-pass membrane protein</topology>
    </subcellularLocation>
</comment>
<dbReference type="InterPro" id="IPR051223">
    <property type="entry name" value="Polycystin"/>
</dbReference>
<feature type="domain" description="Polycystin cation channel PKD1/PKD2" evidence="9">
    <location>
        <begin position="223"/>
        <end position="286"/>
    </location>
</feature>
<dbReference type="Pfam" id="PF08016">
    <property type="entry name" value="PKD_channel"/>
    <property type="match status" value="1"/>
</dbReference>
<dbReference type="Proteomes" id="UP001476798">
    <property type="component" value="Unassembled WGS sequence"/>
</dbReference>
<dbReference type="Gene3D" id="1.20.120.350">
    <property type="entry name" value="Voltage-gated potassium channels. Chain C"/>
    <property type="match status" value="1"/>
</dbReference>
<evidence type="ECO:0000256" key="1">
    <source>
        <dbReference type="ARBA" id="ARBA00004272"/>
    </source>
</evidence>
<evidence type="ECO:0000256" key="7">
    <source>
        <dbReference type="ARBA" id="ARBA00023273"/>
    </source>
</evidence>
<evidence type="ECO:0000256" key="6">
    <source>
        <dbReference type="ARBA" id="ARBA00023180"/>
    </source>
</evidence>
<dbReference type="InterPro" id="IPR003915">
    <property type="entry name" value="PKD_2"/>
</dbReference>
<sequence>MKCLNNRAESHLTGRVESELDSMANGAWVNHGYCGSPQPLPRVVSTIYSPQPPFPSSMNSIYKLDPPGRFQEEPWSYHTEKDIKGSAYWGLLTTYSGAGYYQDLNRTKGESANILAELMENLWLDRGTRAVFIDFSAYNANINMFCVIRLVVEFPATGGAIPSYQIRTVKLIRYITHWDYFVLGCELVFCVFILYYVVEEILELRIHKFAYFKSIWNILDIVVILIFKYISFNKTMTQLSTTLGRCAKDILGFAIMFFIVFFAYAQLGYLLFGTEVESFSTFVKCM</sequence>
<reference evidence="11 12" key="1">
    <citation type="submission" date="2021-06" db="EMBL/GenBank/DDBJ databases">
        <authorList>
            <person name="Palmer J.M."/>
        </authorList>
    </citation>
    <scope>NUCLEOTIDE SEQUENCE [LARGE SCALE GENOMIC DNA]</scope>
    <source>
        <strain evidence="11 12">GA_2019</strain>
        <tissue evidence="11">Muscle</tissue>
    </source>
</reference>
<evidence type="ECO:0000313" key="11">
    <source>
        <dbReference type="EMBL" id="MEQ2175415.1"/>
    </source>
</evidence>
<feature type="transmembrane region" description="Helical" evidence="8">
    <location>
        <begin position="250"/>
        <end position="272"/>
    </location>
</feature>
<dbReference type="InterPro" id="IPR027359">
    <property type="entry name" value="Volt_channel_dom_sf"/>
</dbReference>
<keyword evidence="7" id="KW-0966">Cell projection</keyword>
<evidence type="ECO:0000256" key="3">
    <source>
        <dbReference type="ARBA" id="ARBA00022692"/>
    </source>
</evidence>
<keyword evidence="3 8" id="KW-0812">Transmembrane</keyword>
<proteinExistence type="inferred from homology"/>
<name>A0ABV0NVH7_9TELE</name>
<keyword evidence="12" id="KW-1185">Reference proteome</keyword>
<evidence type="ECO:0000256" key="5">
    <source>
        <dbReference type="ARBA" id="ARBA00023136"/>
    </source>
</evidence>
<feature type="domain" description="Polycystin" evidence="10">
    <location>
        <begin position="72"/>
        <end position="172"/>
    </location>
</feature>
<evidence type="ECO:0000256" key="8">
    <source>
        <dbReference type="SAM" id="Phobius"/>
    </source>
</evidence>
<dbReference type="InterPro" id="IPR013122">
    <property type="entry name" value="PKD1_2_channel"/>
</dbReference>
<feature type="transmembrane region" description="Helical" evidence="8">
    <location>
        <begin position="210"/>
        <end position="230"/>
    </location>
</feature>
<evidence type="ECO:0000313" key="12">
    <source>
        <dbReference type="Proteomes" id="UP001476798"/>
    </source>
</evidence>